<feature type="region of interest" description="Disordered" evidence="2">
    <location>
        <begin position="114"/>
        <end position="139"/>
    </location>
</feature>
<dbReference type="InterPro" id="IPR012337">
    <property type="entry name" value="RNaseH-like_sf"/>
</dbReference>
<dbReference type="SUPFAM" id="SSF53098">
    <property type="entry name" value="Ribonuclease H-like"/>
    <property type="match status" value="1"/>
</dbReference>
<reference evidence="4" key="1">
    <citation type="submission" date="2019-08" db="EMBL/GenBank/DDBJ databases">
        <title>The improved chromosome-level genome for the pearl oyster Pinctada fucata martensii using PacBio sequencing and Hi-C.</title>
        <authorList>
            <person name="Zheng Z."/>
        </authorList>
    </citation>
    <scope>NUCLEOTIDE SEQUENCE</scope>
    <source>
        <strain evidence="4">ZZ-2019</strain>
        <tissue evidence="4">Adductor muscle</tissue>
    </source>
</reference>
<dbReference type="GO" id="GO:0008270">
    <property type="term" value="F:zinc ion binding"/>
    <property type="evidence" value="ECO:0007669"/>
    <property type="project" value="UniProtKB-KW"/>
</dbReference>
<name>A0AA89BL41_PINIB</name>
<evidence type="ECO:0000256" key="2">
    <source>
        <dbReference type="SAM" id="MobiDB-lite"/>
    </source>
</evidence>
<dbReference type="InterPro" id="IPR013087">
    <property type="entry name" value="Znf_C2H2_type"/>
</dbReference>
<evidence type="ECO:0000313" key="4">
    <source>
        <dbReference type="EMBL" id="KAK3086578.1"/>
    </source>
</evidence>
<keyword evidence="1" id="KW-0862">Zinc</keyword>
<keyword evidence="1" id="KW-0479">Metal-binding</keyword>
<dbReference type="AlphaFoldDB" id="A0AA89BL41"/>
<feature type="compositionally biased region" description="Polar residues" evidence="2">
    <location>
        <begin position="114"/>
        <end position="136"/>
    </location>
</feature>
<dbReference type="InterPro" id="IPR043502">
    <property type="entry name" value="DNA/RNA_pol_sf"/>
</dbReference>
<dbReference type="PANTHER" id="PTHR31511:SF12">
    <property type="entry name" value="RHO TERMINATION FACTOR N-TERMINAL DOMAIN-CONTAINING PROTEIN"/>
    <property type="match status" value="1"/>
</dbReference>
<protein>
    <recommendedName>
        <fullName evidence="3">C2H2-type domain-containing protein</fullName>
    </recommendedName>
</protein>
<evidence type="ECO:0000259" key="3">
    <source>
        <dbReference type="PROSITE" id="PS50157"/>
    </source>
</evidence>
<dbReference type="PROSITE" id="PS00028">
    <property type="entry name" value="ZINC_FINGER_C2H2_1"/>
    <property type="match status" value="1"/>
</dbReference>
<dbReference type="PANTHER" id="PTHR31511">
    <property type="entry name" value="PROTEIN CBG23764"/>
    <property type="match status" value="1"/>
</dbReference>
<dbReference type="PROSITE" id="PS50157">
    <property type="entry name" value="ZINC_FINGER_C2H2_2"/>
    <property type="match status" value="1"/>
</dbReference>
<keyword evidence="1" id="KW-0863">Zinc-finger</keyword>
<dbReference type="SUPFAM" id="SSF56672">
    <property type="entry name" value="DNA/RNA polymerases"/>
    <property type="match status" value="1"/>
</dbReference>
<feature type="domain" description="C2H2-type" evidence="3">
    <location>
        <begin position="89"/>
        <end position="117"/>
    </location>
</feature>
<comment type="caution">
    <text evidence="4">The sequence shown here is derived from an EMBL/GenBank/DDBJ whole genome shotgun (WGS) entry which is preliminary data.</text>
</comment>
<accession>A0AA89BL41</accession>
<keyword evidence="5" id="KW-1185">Reference proteome</keyword>
<sequence length="1258" mass="147070">MMNLIQDSDESLKSALVKVEEECEKKIQENNQNTRKRKSIDSTQGILKKRAKTENYVCLCGKSYRHRQSLHKHKKKCNLLHHENHNKSFQCRYCSVCFGEYSELVTHLEQQHPLPQTGTGNISSNHKNNSEFNQTEKSSKRQRKIIETSAIDNSVQNVKLLPNSDEKDDLLLFYAKTKIDVERILQQRRQIDRNIKFYLNTRVKIVRTLNTENEDESSTTPHFRCKMITLLENDEIEQNLNSAFQQMSNNMEEFINKGSDWQMEEVINMEVVSVPYVPINGSSYLPLPPDFQGLRSIVNVRNRDSKCFIWSILAALHPAPHHPERLGHYLDFENELDTKGMSFPVSITKIPKFEQNNGISLNVFGMEEGTIFPLYLSKLDHSHLEVDLLYLTQGDISHYCLIKDLNKFLSITKRAKIKHYFCRRCLHGFVRNDILQEHKPYCKLFDFQHVKYPKEGQNDVLEFKSFYKQLRVPFVICADFETLVENLETDAEYRSSSHHESHFKPCRYAYKVVCSNENYSKPPVVFRGENAVENFLRNIINEETRIKEILSDSEPLKMTTETEKLYSDAIECHICKKPFSEKSVKVRDHFHIGVSGDINSPGYSNFRGAACQDCNLNFKEPKFIPVIFHNLRGFDGHLLCQAIGVYKDKEIKCIPQNMNRYVSTSLGDLRFIDSYQFMSSSLETLIENLAAEGLSNFVHFQKTFKDENIVNLLLRKNVYCYDYFDKFEKFNECELPPEEAFFNRLKKEHISEQDYAHVHEVWATLKMQTLGDLHDNYVLTDVLLLCDVFEKFRDMTMNFYGLDACHYYTAPGLAWDAALKMTNIRLDLLTDPLMYNFFEAGLHGGVSMISKKFSEANNPLVDNYDPDQPNKYLVYLDANNLYGGVMRMPLPIGMMRWLSEQEIQSFQIDSVSAESKTGYTLEVDLEYPDHLHDEHNCYPLAPEHKLVLDEEISPYNERLWKKLYPTEDNTSMPTTDPKKKNRKRTKVKKLIPTLESKTNYVVHYRTLQLYLNLGLKCTKVHRILEYRQEAWLSPYIDFNSVKRKHAKSAFERDFFKLMNNSVFGKTMENLRNRVDIKLIQTKKKLKKYCAKPSFQRLEVFSSNLVGVQNKKTTLLMNKPVYVGQTILDLAKLVMYDFHYNVMKQKYGENVKLLFTDTDSLMYQIHTEDVYQDIAACKDMFDLSNYPVNHPLFDKTNEKKVLKMKDECEDKIFKVGLCAYDDKRFVQDCGIDTYAYGHYAIRDYTNKKLLENLDCIQSV</sequence>
<feature type="region of interest" description="Disordered" evidence="2">
    <location>
        <begin position="966"/>
        <end position="985"/>
    </location>
</feature>
<dbReference type="EMBL" id="VSWD01000012">
    <property type="protein sequence ID" value="KAK3086578.1"/>
    <property type="molecule type" value="Genomic_DNA"/>
</dbReference>
<proteinExistence type="predicted"/>
<organism evidence="4 5">
    <name type="scientific">Pinctada imbricata</name>
    <name type="common">Atlantic pearl-oyster</name>
    <name type="synonym">Pinctada martensii</name>
    <dbReference type="NCBI Taxonomy" id="66713"/>
    <lineage>
        <taxon>Eukaryota</taxon>
        <taxon>Metazoa</taxon>
        <taxon>Spiralia</taxon>
        <taxon>Lophotrochozoa</taxon>
        <taxon>Mollusca</taxon>
        <taxon>Bivalvia</taxon>
        <taxon>Autobranchia</taxon>
        <taxon>Pteriomorphia</taxon>
        <taxon>Pterioida</taxon>
        <taxon>Pterioidea</taxon>
        <taxon>Pteriidae</taxon>
        <taxon>Pinctada</taxon>
    </lineage>
</organism>
<dbReference type="Proteomes" id="UP001186944">
    <property type="component" value="Unassembled WGS sequence"/>
</dbReference>
<evidence type="ECO:0000256" key="1">
    <source>
        <dbReference type="PROSITE-ProRule" id="PRU00042"/>
    </source>
</evidence>
<evidence type="ECO:0000313" key="5">
    <source>
        <dbReference type="Proteomes" id="UP001186944"/>
    </source>
</evidence>
<gene>
    <name evidence="4" type="ORF">FSP39_020504</name>
</gene>